<evidence type="ECO:0000313" key="2">
    <source>
        <dbReference type="EMBL" id="MDT0461390.1"/>
    </source>
</evidence>
<reference evidence="2" key="1">
    <citation type="submission" date="2024-05" db="EMBL/GenBank/DDBJ databases">
        <title>30 novel species of actinomycetes from the DSMZ collection.</title>
        <authorList>
            <person name="Nouioui I."/>
        </authorList>
    </citation>
    <scope>NUCLEOTIDE SEQUENCE</scope>
    <source>
        <strain evidence="2">DSM 41527</strain>
    </source>
</reference>
<comment type="caution">
    <text evidence="2">The sequence shown here is derived from an EMBL/GenBank/DDBJ whole genome shotgun (WGS) entry which is preliminary data.</text>
</comment>
<feature type="domain" description="Transposase IS4-like" evidence="1">
    <location>
        <begin position="6"/>
        <end position="81"/>
    </location>
</feature>
<feature type="non-terminal residue" evidence="2">
    <location>
        <position position="1"/>
    </location>
</feature>
<dbReference type="Pfam" id="PF01609">
    <property type="entry name" value="DDE_Tnp_1"/>
    <property type="match status" value="1"/>
</dbReference>
<gene>
    <name evidence="2" type="ORF">RM550_37830</name>
</gene>
<evidence type="ECO:0000313" key="3">
    <source>
        <dbReference type="Proteomes" id="UP001180551"/>
    </source>
</evidence>
<dbReference type="PANTHER" id="PTHR30007:SF0">
    <property type="entry name" value="TRANSPOSASE"/>
    <property type="match status" value="1"/>
</dbReference>
<dbReference type="RefSeq" id="WP_311628254.1">
    <property type="nucleotide sequence ID" value="NZ_JAVRFE010000249.1"/>
</dbReference>
<sequence>PHLLARHRTIQLVWADGGYAGRLVDWARNKLRLTLEIVKRSDDMRGFVVLPRRWCVERTLSWLMRSRRLARDYETRPATSEAVVH</sequence>
<proteinExistence type="predicted"/>
<dbReference type="EMBL" id="JAVRFE010000249">
    <property type="protein sequence ID" value="MDT0461390.1"/>
    <property type="molecule type" value="Genomic_DNA"/>
</dbReference>
<name>A0ABU2TKC8_9ACTN</name>
<evidence type="ECO:0000259" key="1">
    <source>
        <dbReference type="Pfam" id="PF01609"/>
    </source>
</evidence>
<protein>
    <submittedName>
        <fullName evidence="2">Transposase</fullName>
    </submittedName>
</protein>
<dbReference type="Proteomes" id="UP001180551">
    <property type="component" value="Unassembled WGS sequence"/>
</dbReference>
<dbReference type="PANTHER" id="PTHR30007">
    <property type="entry name" value="PHP DOMAIN PROTEIN"/>
    <property type="match status" value="1"/>
</dbReference>
<feature type="non-terminal residue" evidence="2">
    <location>
        <position position="85"/>
    </location>
</feature>
<organism evidence="2 3">
    <name type="scientific">Streptomyces mooreae</name>
    <dbReference type="NCBI Taxonomy" id="3075523"/>
    <lineage>
        <taxon>Bacteria</taxon>
        <taxon>Bacillati</taxon>
        <taxon>Actinomycetota</taxon>
        <taxon>Actinomycetes</taxon>
        <taxon>Kitasatosporales</taxon>
        <taxon>Streptomycetaceae</taxon>
        <taxon>Streptomyces</taxon>
    </lineage>
</organism>
<keyword evidence="3" id="KW-1185">Reference proteome</keyword>
<dbReference type="InterPro" id="IPR002559">
    <property type="entry name" value="Transposase_11"/>
</dbReference>
<accession>A0ABU2TKC8</accession>